<sequence>MIQISSLQKAYGAQTLFDNLSFLVNKGERVGLVGRNGTGKTTLFKMILGEEQTDSGTISAPKGYKIGTLEQHIHFTKPNVLEECLKSLPAEEEWDHYKAEIILSGLGFSEDDFKKDPYSFSGGYQVRINLCKALLGNPDMLLLDEPTNYLDIVSLGWLKVFLTAWPGEMMIITHDRDFMDKVTTHSMAIHRRQAKKVRGDTIKLYEQIIQEEETYEQTRQNLEKKKKEMQALVDRFRSKASKAAMAQSRIKIMAKMGEMDKLEDEKTLGFRFNHLKCPAKTVMTVKDISFSYDRKPENNLFSNISLQIKRNDRIAIIGANGKGKSTLLNCLSGELTPCSGSIIPHPKASLGHFGQTNIDSLNAKNRVVDEILTSNPNLSLQAAHAICGAMMFDGDLSKKKVKVLSGGERSRVLLGKIISRPTNLLLLDEPTHHLDVESIESLTEELDTYQGALVIVTHSELLLRSLAENLIIFHRGGAEYFHGGYDDFLEKIGWEGAPVKSKKSGKQMSKKQARKLRAMERQQTPEPETTVKEKKPRRGKNRE</sequence>
<dbReference type="Pfam" id="PF12848">
    <property type="entry name" value="ABC_tran_Xtn"/>
    <property type="match status" value="1"/>
</dbReference>
<dbReference type="InterPro" id="IPR050611">
    <property type="entry name" value="ABCF"/>
</dbReference>
<dbReference type="GO" id="GO:0005524">
    <property type="term" value="F:ATP binding"/>
    <property type="evidence" value="ECO:0007669"/>
    <property type="project" value="UniProtKB-KW"/>
</dbReference>
<evidence type="ECO:0000256" key="4">
    <source>
        <dbReference type="SAM" id="Coils"/>
    </source>
</evidence>
<dbReference type="InterPro" id="IPR003439">
    <property type="entry name" value="ABC_transporter-like_ATP-bd"/>
</dbReference>
<dbReference type="PANTHER" id="PTHR19211">
    <property type="entry name" value="ATP-BINDING TRANSPORT PROTEIN-RELATED"/>
    <property type="match status" value="1"/>
</dbReference>
<evidence type="ECO:0000259" key="6">
    <source>
        <dbReference type="PROSITE" id="PS50893"/>
    </source>
</evidence>
<dbReference type="PROSITE" id="PS00211">
    <property type="entry name" value="ABC_TRANSPORTER_1"/>
    <property type="match status" value="1"/>
</dbReference>
<evidence type="ECO:0000313" key="7">
    <source>
        <dbReference type="EMBL" id="VAX16243.1"/>
    </source>
</evidence>
<keyword evidence="3" id="KW-0067">ATP-binding</keyword>
<dbReference type="SUPFAM" id="SSF52540">
    <property type="entry name" value="P-loop containing nucleoside triphosphate hydrolases"/>
    <property type="match status" value="2"/>
</dbReference>
<dbReference type="Gene3D" id="3.40.50.300">
    <property type="entry name" value="P-loop containing nucleotide triphosphate hydrolases"/>
    <property type="match status" value="2"/>
</dbReference>
<name>A0A3B1BVG9_9ZZZZ</name>
<gene>
    <name evidence="7" type="ORF">MNBD_NITROSPINAE03-1438</name>
</gene>
<keyword evidence="2" id="KW-0547">Nucleotide-binding</keyword>
<keyword evidence="4" id="KW-0175">Coiled coil</keyword>
<dbReference type="InterPro" id="IPR017871">
    <property type="entry name" value="ABC_transporter-like_CS"/>
</dbReference>
<feature type="coiled-coil region" evidence="4">
    <location>
        <begin position="205"/>
        <end position="265"/>
    </location>
</feature>
<evidence type="ECO:0000256" key="2">
    <source>
        <dbReference type="ARBA" id="ARBA00022741"/>
    </source>
</evidence>
<dbReference type="InterPro" id="IPR032781">
    <property type="entry name" value="ABC_tran_Xtn"/>
</dbReference>
<dbReference type="EMBL" id="UOGB01000047">
    <property type="protein sequence ID" value="VAX16243.1"/>
    <property type="molecule type" value="Genomic_DNA"/>
</dbReference>
<evidence type="ECO:0000256" key="5">
    <source>
        <dbReference type="SAM" id="MobiDB-lite"/>
    </source>
</evidence>
<evidence type="ECO:0000256" key="1">
    <source>
        <dbReference type="ARBA" id="ARBA00022737"/>
    </source>
</evidence>
<dbReference type="InterPro" id="IPR027417">
    <property type="entry name" value="P-loop_NTPase"/>
</dbReference>
<keyword evidence="1" id="KW-0677">Repeat</keyword>
<dbReference type="Pfam" id="PF00005">
    <property type="entry name" value="ABC_tran"/>
    <property type="match status" value="2"/>
</dbReference>
<protein>
    <submittedName>
        <fullName evidence="7">Bis-ABC ATPase YheS</fullName>
    </submittedName>
</protein>
<dbReference type="GO" id="GO:0016887">
    <property type="term" value="F:ATP hydrolysis activity"/>
    <property type="evidence" value="ECO:0007669"/>
    <property type="project" value="InterPro"/>
</dbReference>
<dbReference type="SMART" id="SM00382">
    <property type="entry name" value="AAA"/>
    <property type="match status" value="2"/>
</dbReference>
<feature type="domain" description="ABC transporter" evidence="6">
    <location>
        <begin position="2"/>
        <end position="231"/>
    </location>
</feature>
<reference evidence="7" key="1">
    <citation type="submission" date="2018-06" db="EMBL/GenBank/DDBJ databases">
        <authorList>
            <person name="Zhirakovskaya E."/>
        </authorList>
    </citation>
    <scope>NUCLEOTIDE SEQUENCE</scope>
</reference>
<accession>A0A3B1BVG9</accession>
<feature type="compositionally biased region" description="Basic residues" evidence="5">
    <location>
        <begin position="534"/>
        <end position="543"/>
    </location>
</feature>
<dbReference type="CDD" id="cd03221">
    <property type="entry name" value="ABCF_EF-3"/>
    <property type="match status" value="2"/>
</dbReference>
<proteinExistence type="predicted"/>
<dbReference type="AlphaFoldDB" id="A0A3B1BVG9"/>
<feature type="region of interest" description="Disordered" evidence="5">
    <location>
        <begin position="498"/>
        <end position="543"/>
    </location>
</feature>
<organism evidence="7">
    <name type="scientific">hydrothermal vent metagenome</name>
    <dbReference type="NCBI Taxonomy" id="652676"/>
    <lineage>
        <taxon>unclassified sequences</taxon>
        <taxon>metagenomes</taxon>
        <taxon>ecological metagenomes</taxon>
    </lineage>
</organism>
<dbReference type="PANTHER" id="PTHR19211:SF14">
    <property type="entry name" value="ATP-BINDING CASSETTE SUB-FAMILY F MEMBER 1"/>
    <property type="match status" value="1"/>
</dbReference>
<evidence type="ECO:0000256" key="3">
    <source>
        <dbReference type="ARBA" id="ARBA00022840"/>
    </source>
</evidence>
<dbReference type="PROSITE" id="PS50893">
    <property type="entry name" value="ABC_TRANSPORTER_2"/>
    <property type="match status" value="2"/>
</dbReference>
<feature type="compositionally biased region" description="Basic residues" evidence="5">
    <location>
        <begin position="500"/>
        <end position="516"/>
    </location>
</feature>
<dbReference type="InterPro" id="IPR003593">
    <property type="entry name" value="AAA+_ATPase"/>
</dbReference>
<feature type="domain" description="ABC transporter" evidence="6">
    <location>
        <begin position="283"/>
        <end position="501"/>
    </location>
</feature>